<sequence>MDPHGTPSGSRRPNSASQTPPPSGVYRPAMTNPMGFGSWLPPSGWPQTPMVDNNWAYANMIANTPMMTYTMHPQQPMTQTQQPTTQTQQPTPSQVWEPRDGTNLSPQSWGDDEEVPETQPELPPPPPPPQPKGKKRGKGKNVEASSSANPTKTKAPPKPWSSEEEVELAKSWAEISEDSTIGNYRTGDNFWMAVKRSLDIRMGYGPNVRSSDSVQTKVRLLLSGVSKFVCIYNNTLNHRNSGESDVNILERALERYRREYNRTFPHQAAWRVLIECPKYNPVEMMNPSDICAPTNKRSKTFETQTDSPGDSDARTYTHLGDDEHRSQTERPQPMGRNAARRAGSSSSTNDTNTGMSTQVGALTHGITGLMDILKEKQRMAHFQFYTSSHNHLSGPILETTLREKARGHCQSCVYVVFTYMSIPITKISGSANGFVGLVHVKEPSSLYLKVVIKYLFVEYGLSSTKVRVKVMERSICMMSFMSIHYVHCFTHQLQLIFLAIGKKKHHTVVNFFRLVEFNECGFCLLQKKRYVNRKSVKKVVKVIGGNEIETESGVHQEFSLIRVGDIH</sequence>
<evidence type="ECO:0008006" key="4">
    <source>
        <dbReference type="Google" id="ProtNLM"/>
    </source>
</evidence>
<feature type="compositionally biased region" description="Polar residues" evidence="1">
    <location>
        <begin position="7"/>
        <end position="18"/>
    </location>
</feature>
<protein>
    <recommendedName>
        <fullName evidence="4">No apical meristem-associated C-terminal domain-containing protein</fullName>
    </recommendedName>
</protein>
<name>A0AA38TP85_9ASTR</name>
<comment type="caution">
    <text evidence="2">The sequence shown here is derived from an EMBL/GenBank/DDBJ whole genome shotgun (WGS) entry which is preliminary data.</text>
</comment>
<organism evidence="2 3">
    <name type="scientific">Centaurea solstitialis</name>
    <name type="common">yellow star-thistle</name>
    <dbReference type="NCBI Taxonomy" id="347529"/>
    <lineage>
        <taxon>Eukaryota</taxon>
        <taxon>Viridiplantae</taxon>
        <taxon>Streptophyta</taxon>
        <taxon>Embryophyta</taxon>
        <taxon>Tracheophyta</taxon>
        <taxon>Spermatophyta</taxon>
        <taxon>Magnoliopsida</taxon>
        <taxon>eudicotyledons</taxon>
        <taxon>Gunneridae</taxon>
        <taxon>Pentapetalae</taxon>
        <taxon>asterids</taxon>
        <taxon>campanulids</taxon>
        <taxon>Asterales</taxon>
        <taxon>Asteraceae</taxon>
        <taxon>Carduoideae</taxon>
        <taxon>Cardueae</taxon>
        <taxon>Centaureinae</taxon>
        <taxon>Centaurea</taxon>
    </lineage>
</organism>
<keyword evidence="3" id="KW-1185">Reference proteome</keyword>
<dbReference type="EMBL" id="JARYMX010000003">
    <property type="protein sequence ID" value="KAJ9557731.1"/>
    <property type="molecule type" value="Genomic_DNA"/>
</dbReference>
<feature type="region of interest" description="Disordered" evidence="1">
    <location>
        <begin position="291"/>
        <end position="358"/>
    </location>
</feature>
<evidence type="ECO:0000313" key="2">
    <source>
        <dbReference type="EMBL" id="KAJ9557731.1"/>
    </source>
</evidence>
<feature type="compositionally biased region" description="Basic and acidic residues" evidence="1">
    <location>
        <begin position="311"/>
        <end position="328"/>
    </location>
</feature>
<feature type="compositionally biased region" description="Pro residues" evidence="1">
    <location>
        <begin position="121"/>
        <end position="131"/>
    </location>
</feature>
<accession>A0AA38TP85</accession>
<proteinExistence type="predicted"/>
<feature type="region of interest" description="Disordered" evidence="1">
    <location>
        <begin position="74"/>
        <end position="163"/>
    </location>
</feature>
<dbReference type="PANTHER" id="PTHR45023">
    <property type="match status" value="1"/>
</dbReference>
<feature type="compositionally biased region" description="Low complexity" evidence="1">
    <location>
        <begin position="74"/>
        <end position="94"/>
    </location>
</feature>
<dbReference type="PANTHER" id="PTHR45023:SF14">
    <property type="entry name" value="GLUTATHIONE TRANSFERASE"/>
    <property type="match status" value="1"/>
</dbReference>
<dbReference type="AlphaFoldDB" id="A0AA38TP85"/>
<feature type="compositionally biased region" description="Low complexity" evidence="1">
    <location>
        <begin position="335"/>
        <end position="357"/>
    </location>
</feature>
<feature type="region of interest" description="Disordered" evidence="1">
    <location>
        <begin position="1"/>
        <end position="35"/>
    </location>
</feature>
<gene>
    <name evidence="2" type="ORF">OSB04_012345</name>
</gene>
<evidence type="ECO:0000256" key="1">
    <source>
        <dbReference type="SAM" id="MobiDB-lite"/>
    </source>
</evidence>
<reference evidence="2" key="1">
    <citation type="submission" date="2023-03" db="EMBL/GenBank/DDBJ databases">
        <title>Chromosome-scale reference genome and RAD-based genetic map of yellow starthistle (Centaurea solstitialis) reveal putative structural variation and QTLs associated with invader traits.</title>
        <authorList>
            <person name="Reatini B."/>
            <person name="Cang F.A."/>
            <person name="Jiang Q."/>
            <person name="Mckibben M.T.W."/>
            <person name="Barker M.S."/>
            <person name="Rieseberg L.H."/>
            <person name="Dlugosch K.M."/>
        </authorList>
    </citation>
    <scope>NUCLEOTIDE SEQUENCE</scope>
    <source>
        <strain evidence="2">CAN-66</strain>
        <tissue evidence="2">Leaf</tissue>
    </source>
</reference>
<evidence type="ECO:0000313" key="3">
    <source>
        <dbReference type="Proteomes" id="UP001172457"/>
    </source>
</evidence>
<dbReference type="Proteomes" id="UP001172457">
    <property type="component" value="Chromosome 3"/>
</dbReference>